<evidence type="ECO:0008006" key="4">
    <source>
        <dbReference type="Google" id="ProtNLM"/>
    </source>
</evidence>
<evidence type="ECO:0000259" key="2">
    <source>
        <dbReference type="Pfam" id="PF17930"/>
    </source>
</evidence>
<dbReference type="AlphaFoldDB" id="A0A382LB83"/>
<reference evidence="3" key="1">
    <citation type="submission" date="2018-05" db="EMBL/GenBank/DDBJ databases">
        <authorList>
            <person name="Lanie J.A."/>
            <person name="Ng W.-L."/>
            <person name="Kazmierczak K.M."/>
            <person name="Andrzejewski T.M."/>
            <person name="Davidsen T.M."/>
            <person name="Wayne K.J."/>
            <person name="Tettelin H."/>
            <person name="Glass J.I."/>
            <person name="Rusch D."/>
            <person name="Podicherti R."/>
            <person name="Tsui H.-C.T."/>
            <person name="Winkler M.E."/>
        </authorList>
    </citation>
    <scope>NUCLEOTIDE SEQUENCE</scope>
</reference>
<protein>
    <recommendedName>
        <fullName evidence="4">LpxI C-terminal domain-containing protein</fullName>
    </recommendedName>
</protein>
<dbReference type="InterPro" id="IPR043167">
    <property type="entry name" value="LpxI_C_sf"/>
</dbReference>
<organism evidence="3">
    <name type="scientific">marine metagenome</name>
    <dbReference type="NCBI Taxonomy" id="408172"/>
    <lineage>
        <taxon>unclassified sequences</taxon>
        <taxon>metagenomes</taxon>
        <taxon>ecological metagenomes</taxon>
    </lineage>
</organism>
<dbReference type="EMBL" id="UINC01084997">
    <property type="protein sequence ID" value="SVC32131.1"/>
    <property type="molecule type" value="Genomic_DNA"/>
</dbReference>
<sequence length="196" mass="21266">VMVGQIAPKNLFDLRPDLRALKLLSSLTEKNAHSIFSGIAEELSKEGIELMEATPWLKPAMPGKGFRLGPEISEQQQHDIEYGRKIAKEISRMEIGQSVVVKDGTTLAVEGFEGTDDCLSRGGELSGKEGGAVAVKVAKENHDLRFDIPCLGDRTLEVCASAGISVIAFEADRTLLLNGEDVETLSKRYRISVIAV</sequence>
<dbReference type="PANTHER" id="PTHR39962:SF1">
    <property type="entry name" value="LPXI FAMILY PROTEIN"/>
    <property type="match status" value="1"/>
</dbReference>
<gene>
    <name evidence="3" type="ORF">METZ01_LOCUS284985</name>
</gene>
<evidence type="ECO:0000313" key="3">
    <source>
        <dbReference type="EMBL" id="SVC32131.1"/>
    </source>
</evidence>
<feature type="non-terminal residue" evidence="3">
    <location>
        <position position="1"/>
    </location>
</feature>
<dbReference type="Gene3D" id="3.40.140.80">
    <property type="match status" value="1"/>
</dbReference>
<dbReference type="Gene3D" id="3.40.50.20">
    <property type="match status" value="1"/>
</dbReference>
<proteinExistence type="predicted"/>
<feature type="domain" description="LpxI C-terminal" evidence="1">
    <location>
        <begin position="70"/>
        <end position="194"/>
    </location>
</feature>
<name>A0A382LB83_9ZZZZ</name>
<dbReference type="InterPro" id="IPR053174">
    <property type="entry name" value="LpxI"/>
</dbReference>
<dbReference type="InterPro" id="IPR041255">
    <property type="entry name" value="LpxI_N"/>
</dbReference>
<evidence type="ECO:0000259" key="1">
    <source>
        <dbReference type="Pfam" id="PF06230"/>
    </source>
</evidence>
<dbReference type="Pfam" id="PF17930">
    <property type="entry name" value="LpxI_N"/>
    <property type="match status" value="1"/>
</dbReference>
<dbReference type="Pfam" id="PF06230">
    <property type="entry name" value="LpxI_C"/>
    <property type="match status" value="1"/>
</dbReference>
<dbReference type="InterPro" id="IPR010415">
    <property type="entry name" value="LpxI_C"/>
</dbReference>
<dbReference type="PANTHER" id="PTHR39962">
    <property type="entry name" value="BLL4848 PROTEIN"/>
    <property type="match status" value="1"/>
</dbReference>
<feature type="domain" description="LpxI N-terminal" evidence="2">
    <location>
        <begin position="1"/>
        <end position="58"/>
    </location>
</feature>
<accession>A0A382LB83</accession>